<evidence type="ECO:0008006" key="4">
    <source>
        <dbReference type="Google" id="ProtNLM"/>
    </source>
</evidence>
<dbReference type="HOGENOM" id="CLU_1582946_0_0_2"/>
<name>K0IJQ3_NITGG</name>
<keyword evidence="1" id="KW-0472">Membrane</keyword>
<dbReference type="Pfam" id="PF15956">
    <property type="entry name" value="DUF4760"/>
    <property type="match status" value="1"/>
</dbReference>
<dbReference type="KEGG" id="nga:Ngar_c33850"/>
<gene>
    <name evidence="2" type="ordered locus">Ngar_c33850</name>
</gene>
<feature type="transmembrane region" description="Helical" evidence="1">
    <location>
        <begin position="6"/>
        <end position="28"/>
    </location>
</feature>
<keyword evidence="1" id="KW-0812">Transmembrane</keyword>
<accession>K0IJQ3</accession>
<protein>
    <recommendedName>
        <fullName evidence="4">DUF4760 domain-containing protein</fullName>
    </recommendedName>
</protein>
<dbReference type="STRING" id="1237085.Ngar_c33850"/>
<dbReference type="InParanoid" id="K0IJQ3"/>
<dbReference type="BioCyc" id="CNIT1237085:G1324-3386-MONOMER"/>
<dbReference type="Proteomes" id="UP000008037">
    <property type="component" value="Chromosome"/>
</dbReference>
<reference evidence="2 3" key="1">
    <citation type="journal article" date="2012" name="Environ. Microbiol.">
        <title>The genome of the ammonia-oxidizing Candidatus Nitrososphaera gargensis: insights into metabolic versatility and environmental adaptations.</title>
        <authorList>
            <person name="Spang A."/>
            <person name="Poehlein A."/>
            <person name="Offre P."/>
            <person name="Zumbragel S."/>
            <person name="Haider S."/>
            <person name="Rychlik N."/>
            <person name="Nowka B."/>
            <person name="Schmeisser C."/>
            <person name="Lebedeva E.V."/>
            <person name="Rattei T."/>
            <person name="Bohm C."/>
            <person name="Schmid M."/>
            <person name="Galushko A."/>
            <person name="Hatzenpichler R."/>
            <person name="Weinmaier T."/>
            <person name="Daniel R."/>
            <person name="Schleper C."/>
            <person name="Spieck E."/>
            <person name="Streit W."/>
            <person name="Wagner M."/>
        </authorList>
    </citation>
    <scope>NUCLEOTIDE SEQUENCE [LARGE SCALE GENOMIC DNA]</scope>
    <source>
        <strain evidence="3">Ga9.2</strain>
    </source>
</reference>
<dbReference type="AlphaFoldDB" id="K0IJQ3"/>
<keyword evidence="1" id="KW-1133">Transmembrane helix</keyword>
<evidence type="ECO:0000256" key="1">
    <source>
        <dbReference type="SAM" id="Phobius"/>
    </source>
</evidence>
<dbReference type="EMBL" id="CP002408">
    <property type="protein sequence ID" value="AFU60300.1"/>
    <property type="molecule type" value="Genomic_DNA"/>
</dbReference>
<proteinExistence type="predicted"/>
<dbReference type="InterPro" id="IPR031876">
    <property type="entry name" value="DUF4760"/>
</dbReference>
<evidence type="ECO:0000313" key="2">
    <source>
        <dbReference type="EMBL" id="AFU60300.1"/>
    </source>
</evidence>
<dbReference type="GeneID" id="13797195"/>
<keyword evidence="3" id="KW-1185">Reference proteome</keyword>
<sequence>MVEEVPLTAIAVIVGTATAVISAFTIYYRKKQYEIMAKQYNLNALLEVFQLLNNETHRKARQAVYRYHRSRLDGKNPDEEEVGQEIAMVRSDFDMIGTFIRNELISKEVFLDAYWDTTLICWDALKDNIAKERELRQNQHYMANFEHLAYEARQYKEKYMPRESVEPY</sequence>
<evidence type="ECO:0000313" key="3">
    <source>
        <dbReference type="Proteomes" id="UP000008037"/>
    </source>
</evidence>
<dbReference type="RefSeq" id="WP_015020834.1">
    <property type="nucleotide sequence ID" value="NC_018719.1"/>
</dbReference>
<organism evidence="2 3">
    <name type="scientific">Nitrososphaera gargensis (strain Ga9.2)</name>
    <dbReference type="NCBI Taxonomy" id="1237085"/>
    <lineage>
        <taxon>Archaea</taxon>
        <taxon>Nitrososphaerota</taxon>
        <taxon>Nitrososphaeria</taxon>
        <taxon>Nitrososphaerales</taxon>
        <taxon>Nitrososphaeraceae</taxon>
        <taxon>Nitrososphaera</taxon>
    </lineage>
</organism>